<dbReference type="PANTHER" id="PTHR12149:SF8">
    <property type="entry name" value="PROTEIN-RIBULOSAMINE 3-KINASE"/>
    <property type="match status" value="1"/>
</dbReference>
<dbReference type="EMBL" id="CAWUON010000065">
    <property type="protein sequence ID" value="CAK7270926.1"/>
    <property type="molecule type" value="Genomic_DNA"/>
</dbReference>
<dbReference type="PANTHER" id="PTHR12149">
    <property type="entry name" value="FRUCTOSAMINE 3 KINASE-RELATED PROTEIN"/>
    <property type="match status" value="1"/>
</dbReference>
<comment type="similarity">
    <text evidence="3">Belongs to the fructosamine kinase family.</text>
</comment>
<dbReference type="Gene3D" id="3.90.1200.10">
    <property type="match status" value="1"/>
</dbReference>
<keyword evidence="5" id="KW-1185">Reference proteome</keyword>
<protein>
    <recommendedName>
        <fullName evidence="1">protein-ribulosamine 3-kinase</fullName>
        <ecNumber evidence="1">2.7.1.172</ecNumber>
    </recommendedName>
</protein>
<evidence type="ECO:0000256" key="3">
    <source>
        <dbReference type="PIRNR" id="PIRNR006221"/>
    </source>
</evidence>
<keyword evidence="3" id="KW-0808">Transferase</keyword>
<sequence>MRVDQAIIRALGLDPATATIDSHGGSGFASTYKVTGERQGTKSTSSDGTIRVQYFIKTGSGTGAETMFRGEFASLNAIADAVADFCPRAHAHGALQDQENKFYLATDFLELGRGGTPSGRSLAAKLAEMHTRDMTAAAPDPEKPFGFPVATCCGETEQDNSWKASWAEFYADNRLRHILAACIKANGQDRQLSDAVERTASKVVPRLLGDNHLRHSQKRGGGPVRPVVVHGDLWSGNHGLGRIVSATATSTETEAVVYDPSSVHGHAEYELGIMHMFGGFSSSFYREYTALVPKDEPVVEWDDRVALYELYAYSVEIQGHQDNMLLTAVFR</sequence>
<evidence type="ECO:0000256" key="1">
    <source>
        <dbReference type="ARBA" id="ARBA00011961"/>
    </source>
</evidence>
<proteinExistence type="inferred from homology"/>
<comment type="catalytic activity">
    <reaction evidence="2">
        <text>N(6)-D-ribulosyl-L-lysyl-[protein] + ATP = N(6)-(3-O-phospho-D-ribulosyl)-L-lysyl-[protein] + ADP + H(+)</text>
        <dbReference type="Rhea" id="RHEA:48432"/>
        <dbReference type="Rhea" id="RHEA-COMP:12103"/>
        <dbReference type="Rhea" id="RHEA-COMP:12104"/>
        <dbReference type="ChEBI" id="CHEBI:15378"/>
        <dbReference type="ChEBI" id="CHEBI:30616"/>
        <dbReference type="ChEBI" id="CHEBI:90418"/>
        <dbReference type="ChEBI" id="CHEBI:90420"/>
        <dbReference type="ChEBI" id="CHEBI:456216"/>
        <dbReference type="EC" id="2.7.1.172"/>
    </reaction>
    <physiologicalReaction direction="left-to-right" evidence="2">
        <dbReference type="Rhea" id="RHEA:48433"/>
    </physiologicalReaction>
</comment>
<dbReference type="SUPFAM" id="SSF56112">
    <property type="entry name" value="Protein kinase-like (PK-like)"/>
    <property type="match status" value="1"/>
</dbReference>
<dbReference type="Pfam" id="PF03881">
    <property type="entry name" value="Fructosamin_kin"/>
    <property type="match status" value="1"/>
</dbReference>
<evidence type="ECO:0000256" key="2">
    <source>
        <dbReference type="ARBA" id="ARBA00048655"/>
    </source>
</evidence>
<organism evidence="4 5">
    <name type="scientific">Sporothrix epigloea</name>
    <dbReference type="NCBI Taxonomy" id="1892477"/>
    <lineage>
        <taxon>Eukaryota</taxon>
        <taxon>Fungi</taxon>
        <taxon>Dikarya</taxon>
        <taxon>Ascomycota</taxon>
        <taxon>Pezizomycotina</taxon>
        <taxon>Sordariomycetes</taxon>
        <taxon>Sordariomycetidae</taxon>
        <taxon>Ophiostomatales</taxon>
        <taxon>Ophiostomataceae</taxon>
        <taxon>Sporothrix</taxon>
    </lineage>
</organism>
<dbReference type="EC" id="2.7.1.172" evidence="1"/>
<comment type="caution">
    <text evidence="4">The sequence shown here is derived from an EMBL/GenBank/DDBJ whole genome shotgun (WGS) entry which is preliminary data.</text>
</comment>
<reference evidence="4 5" key="1">
    <citation type="submission" date="2024-01" db="EMBL/GenBank/DDBJ databases">
        <authorList>
            <person name="Allen C."/>
            <person name="Tagirdzhanova G."/>
        </authorList>
    </citation>
    <scope>NUCLEOTIDE SEQUENCE [LARGE SCALE GENOMIC DNA]</scope>
    <source>
        <strain evidence="4 5">CBS 119000</strain>
    </source>
</reference>
<accession>A0ABP0DTP4</accession>
<dbReference type="Proteomes" id="UP001642502">
    <property type="component" value="Unassembled WGS sequence"/>
</dbReference>
<dbReference type="PIRSF" id="PIRSF006221">
    <property type="entry name" value="Ketosamine-3-kinase"/>
    <property type="match status" value="1"/>
</dbReference>
<evidence type="ECO:0000313" key="4">
    <source>
        <dbReference type="EMBL" id="CAK7270926.1"/>
    </source>
</evidence>
<dbReference type="InterPro" id="IPR011009">
    <property type="entry name" value="Kinase-like_dom_sf"/>
</dbReference>
<dbReference type="InterPro" id="IPR016477">
    <property type="entry name" value="Fructo-/Ketosamine-3-kinase"/>
</dbReference>
<gene>
    <name evidence="4" type="ORF">SEPCBS119000_004338</name>
</gene>
<keyword evidence="3" id="KW-0418">Kinase</keyword>
<evidence type="ECO:0000313" key="5">
    <source>
        <dbReference type="Proteomes" id="UP001642502"/>
    </source>
</evidence>
<name>A0ABP0DTP4_9PEZI</name>